<evidence type="ECO:0000313" key="2">
    <source>
        <dbReference type="Proteomes" id="UP001143856"/>
    </source>
</evidence>
<dbReference type="EMBL" id="JAPDGR010003321">
    <property type="protein sequence ID" value="KAJ2971693.1"/>
    <property type="molecule type" value="Genomic_DNA"/>
</dbReference>
<dbReference type="Proteomes" id="UP001143856">
    <property type="component" value="Unassembled WGS sequence"/>
</dbReference>
<proteinExistence type="predicted"/>
<evidence type="ECO:0000313" key="1">
    <source>
        <dbReference type="EMBL" id="KAJ2971693.1"/>
    </source>
</evidence>
<keyword evidence="2" id="KW-1185">Reference proteome</keyword>
<comment type="caution">
    <text evidence="1">The sequence shown here is derived from an EMBL/GenBank/DDBJ whole genome shotgun (WGS) entry which is preliminary data.</text>
</comment>
<protein>
    <submittedName>
        <fullName evidence="1">Uncharacterized protein</fullName>
    </submittedName>
</protein>
<name>A0ACC1MYT9_9PEZI</name>
<reference evidence="1" key="1">
    <citation type="submission" date="2022-10" db="EMBL/GenBank/DDBJ databases">
        <title>Genome Sequence of Xylaria curta.</title>
        <authorList>
            <person name="Buettner E."/>
        </authorList>
    </citation>
    <scope>NUCLEOTIDE SEQUENCE</scope>
    <source>
        <strain evidence="1">Babe10</strain>
    </source>
</reference>
<gene>
    <name evidence="1" type="ORF">NUW58_g9345</name>
</gene>
<organism evidence="1 2">
    <name type="scientific">Xylaria curta</name>
    <dbReference type="NCBI Taxonomy" id="42375"/>
    <lineage>
        <taxon>Eukaryota</taxon>
        <taxon>Fungi</taxon>
        <taxon>Dikarya</taxon>
        <taxon>Ascomycota</taxon>
        <taxon>Pezizomycotina</taxon>
        <taxon>Sordariomycetes</taxon>
        <taxon>Xylariomycetidae</taxon>
        <taxon>Xylariales</taxon>
        <taxon>Xylariaceae</taxon>
        <taxon>Xylaria</taxon>
    </lineage>
</organism>
<accession>A0ACC1MYT9</accession>
<sequence length="121" mass="13666">MWTSEVFSMNVRAQAVGMCSQSQNVANTIFQQFFPIFLANEGLKCLFFFFAANILLALFVFFFIPETKQVRLEEMDTLFGGQNHVEKGGQMLDAAEVPHGEGNTEKNSAFHYESKREISPA</sequence>